<dbReference type="InterPro" id="IPR029760">
    <property type="entry name" value="GPX_CS"/>
</dbReference>
<proteinExistence type="inferred from homology"/>
<dbReference type="RefSeq" id="WP_036785237.1">
    <property type="nucleotide sequence ID" value="NZ_AVBG01000011.1"/>
</dbReference>
<protein>
    <recommendedName>
        <fullName evidence="5">Glutathione peroxidase</fullName>
    </recommendedName>
</protein>
<keyword evidence="7" id="KW-1185">Reference proteome</keyword>
<dbReference type="InterPro" id="IPR036249">
    <property type="entry name" value="Thioredoxin-like_sf"/>
</dbReference>
<accession>A0A0A2UUX7</accession>
<dbReference type="CDD" id="cd00340">
    <property type="entry name" value="GSH_Peroxidase"/>
    <property type="match status" value="1"/>
</dbReference>
<dbReference type="OrthoDB" id="9789406at2"/>
<dbReference type="PROSITE" id="PS51355">
    <property type="entry name" value="GLUTATHIONE_PEROXID_3"/>
    <property type="match status" value="1"/>
</dbReference>
<sequence length="187" mass="21674">MNVYNYSAMAMNGQEQSLDQYKGKVLLIVNTAGRCGFTYQYEDLQRLHERYQDKGLVILGFPCNQFDNQEPDENEKIQTTCLLNYGVSFPLFQKIDVRGENAHPLFTHLSAEKAFEGFDKTHPVAKILIPLLNEKHPEYLTDDYSIKWNFTKFLINTDGEVVNRFECTTDTIDMEQDIEEQLSKLTV</sequence>
<keyword evidence="2 5" id="KW-0575">Peroxidase</keyword>
<dbReference type="AlphaFoldDB" id="A0A0A2UUX7"/>
<dbReference type="Proteomes" id="UP000030153">
    <property type="component" value="Unassembled WGS sequence"/>
</dbReference>
<dbReference type="PRINTS" id="PR01011">
    <property type="entry name" value="GLUTPROXDASE"/>
</dbReference>
<dbReference type="Gene3D" id="3.40.30.10">
    <property type="entry name" value="Glutaredoxin"/>
    <property type="match status" value="1"/>
</dbReference>
<comment type="caution">
    <text evidence="6">The sequence shown here is derived from an EMBL/GenBank/DDBJ whole genome shotgun (WGS) entry which is preliminary data.</text>
</comment>
<feature type="active site" evidence="4">
    <location>
        <position position="35"/>
    </location>
</feature>
<evidence type="ECO:0000313" key="7">
    <source>
        <dbReference type="Proteomes" id="UP000030153"/>
    </source>
</evidence>
<comment type="similarity">
    <text evidence="1 5">Belongs to the glutathione peroxidase family.</text>
</comment>
<dbReference type="SUPFAM" id="SSF52833">
    <property type="entry name" value="Thioredoxin-like"/>
    <property type="match status" value="1"/>
</dbReference>
<evidence type="ECO:0000256" key="2">
    <source>
        <dbReference type="ARBA" id="ARBA00022559"/>
    </source>
</evidence>
<dbReference type="FunFam" id="3.40.30.10:FF:000010">
    <property type="entry name" value="Glutathione peroxidase"/>
    <property type="match status" value="1"/>
</dbReference>
<evidence type="ECO:0000256" key="1">
    <source>
        <dbReference type="ARBA" id="ARBA00006926"/>
    </source>
</evidence>
<dbReference type="PANTHER" id="PTHR11592">
    <property type="entry name" value="GLUTATHIONE PEROXIDASE"/>
    <property type="match status" value="1"/>
</dbReference>
<name>A0A0A2UUX7_9BACI</name>
<dbReference type="Pfam" id="PF00255">
    <property type="entry name" value="GSHPx"/>
    <property type="match status" value="1"/>
</dbReference>
<keyword evidence="3 5" id="KW-0560">Oxidoreductase</keyword>
<dbReference type="STRING" id="1385513.N780_04000"/>
<dbReference type="GO" id="GO:0034599">
    <property type="term" value="P:cellular response to oxidative stress"/>
    <property type="evidence" value="ECO:0007669"/>
    <property type="project" value="TreeGrafter"/>
</dbReference>
<dbReference type="EMBL" id="AVBG01000011">
    <property type="protein sequence ID" value="KGP90568.1"/>
    <property type="molecule type" value="Genomic_DNA"/>
</dbReference>
<evidence type="ECO:0000313" key="6">
    <source>
        <dbReference type="EMBL" id="KGP90568.1"/>
    </source>
</evidence>
<reference evidence="6 7" key="1">
    <citation type="submission" date="2013-08" db="EMBL/GenBank/DDBJ databases">
        <title>Genome of Pontibacillus chungwhensis.</title>
        <authorList>
            <person name="Wang Q."/>
            <person name="Wang G."/>
        </authorList>
    </citation>
    <scope>NUCLEOTIDE SEQUENCE [LARGE SCALE GENOMIC DNA]</scope>
    <source>
        <strain evidence="6 7">BH030062</strain>
    </source>
</reference>
<evidence type="ECO:0000256" key="5">
    <source>
        <dbReference type="RuleBase" id="RU000499"/>
    </source>
</evidence>
<dbReference type="PROSITE" id="PS00763">
    <property type="entry name" value="GLUTATHIONE_PEROXID_2"/>
    <property type="match status" value="1"/>
</dbReference>
<dbReference type="InterPro" id="IPR000889">
    <property type="entry name" value="Glutathione_peroxidase"/>
</dbReference>
<gene>
    <name evidence="6" type="ORF">N780_04000</name>
</gene>
<dbReference type="PANTHER" id="PTHR11592:SF78">
    <property type="entry name" value="GLUTATHIONE PEROXIDASE"/>
    <property type="match status" value="1"/>
</dbReference>
<evidence type="ECO:0000256" key="4">
    <source>
        <dbReference type="PIRSR" id="PIRSR000303-1"/>
    </source>
</evidence>
<evidence type="ECO:0000256" key="3">
    <source>
        <dbReference type="ARBA" id="ARBA00023002"/>
    </source>
</evidence>
<dbReference type="PIRSF" id="PIRSF000303">
    <property type="entry name" value="Glutathion_perox"/>
    <property type="match status" value="1"/>
</dbReference>
<dbReference type="eggNOG" id="COG0386">
    <property type="taxonomic scope" value="Bacteria"/>
</dbReference>
<organism evidence="6 7">
    <name type="scientific">Pontibacillus chungwhensis BH030062</name>
    <dbReference type="NCBI Taxonomy" id="1385513"/>
    <lineage>
        <taxon>Bacteria</taxon>
        <taxon>Bacillati</taxon>
        <taxon>Bacillota</taxon>
        <taxon>Bacilli</taxon>
        <taxon>Bacillales</taxon>
        <taxon>Bacillaceae</taxon>
        <taxon>Pontibacillus</taxon>
    </lineage>
</organism>
<dbReference type="GO" id="GO:0004601">
    <property type="term" value="F:peroxidase activity"/>
    <property type="evidence" value="ECO:0007669"/>
    <property type="project" value="UniProtKB-KW"/>
</dbReference>